<sequence length="63" mass="6776">MTGPEHYRLAEEMLVMSDMDVWAGRVHELLAAAQVHATLAAAAATVDARGVVASVDEWRAVID</sequence>
<comment type="caution">
    <text evidence="1">The sequence shown here is derived from an EMBL/GenBank/DDBJ whole genome shotgun (WGS) entry which is preliminary data.</text>
</comment>
<proteinExistence type="predicted"/>
<dbReference type="RefSeq" id="WP_180893146.1">
    <property type="nucleotide sequence ID" value="NZ_JACCKD010000004.1"/>
</dbReference>
<name>A0A838AAQ5_9PSEU</name>
<dbReference type="AlphaFoldDB" id="A0A838AAQ5"/>
<dbReference type="Proteomes" id="UP000582974">
    <property type="component" value="Unassembled WGS sequence"/>
</dbReference>
<keyword evidence="2" id="KW-1185">Reference proteome</keyword>
<evidence type="ECO:0000313" key="1">
    <source>
        <dbReference type="EMBL" id="MBA0126307.1"/>
    </source>
</evidence>
<reference evidence="1 2" key="1">
    <citation type="submission" date="2020-07" db="EMBL/GenBank/DDBJ databases">
        <title>Genome of Haloechinothrix sp.</title>
        <authorList>
            <person name="Tang S.-K."/>
            <person name="Yang L."/>
            <person name="Zhu W.-Y."/>
        </authorList>
    </citation>
    <scope>NUCLEOTIDE SEQUENCE [LARGE SCALE GENOMIC DNA]</scope>
    <source>
        <strain evidence="1 2">YIM 98757</strain>
    </source>
</reference>
<protein>
    <submittedName>
        <fullName evidence="1">Uncharacterized protein</fullName>
    </submittedName>
</protein>
<gene>
    <name evidence="1" type="ORF">H0B56_12215</name>
</gene>
<organism evidence="1 2">
    <name type="scientific">Haloechinothrix aidingensis</name>
    <dbReference type="NCBI Taxonomy" id="2752311"/>
    <lineage>
        <taxon>Bacteria</taxon>
        <taxon>Bacillati</taxon>
        <taxon>Actinomycetota</taxon>
        <taxon>Actinomycetes</taxon>
        <taxon>Pseudonocardiales</taxon>
        <taxon>Pseudonocardiaceae</taxon>
        <taxon>Haloechinothrix</taxon>
    </lineage>
</organism>
<accession>A0A838AAQ5</accession>
<evidence type="ECO:0000313" key="2">
    <source>
        <dbReference type="Proteomes" id="UP000582974"/>
    </source>
</evidence>
<dbReference type="EMBL" id="JACCKD010000004">
    <property type="protein sequence ID" value="MBA0126307.1"/>
    <property type="molecule type" value="Genomic_DNA"/>
</dbReference>